<comment type="caution">
    <text evidence="2">The sequence shown here is derived from an EMBL/GenBank/DDBJ whole genome shotgun (WGS) entry which is preliminary data.</text>
</comment>
<organism evidence="2 3">
    <name type="scientific">Amedibacillus dolichus</name>
    <dbReference type="NCBI Taxonomy" id="31971"/>
    <lineage>
        <taxon>Bacteria</taxon>
        <taxon>Bacillati</taxon>
        <taxon>Bacillota</taxon>
        <taxon>Erysipelotrichia</taxon>
        <taxon>Erysipelotrichales</taxon>
        <taxon>Erysipelotrichaceae</taxon>
        <taxon>Amedibacillus</taxon>
    </lineage>
</organism>
<sequence>MRILYIIVGIAAFVLGTIGTVLPVLPTVPFYLLATWCFARSSKRLHDWLNSKPLYRKHMTPFFNGEGLTLRQKVTMMSVTTILMFIAFVLMGEVLIGRIVLGAAWLFHVFYFIFRIKTRTEAA</sequence>
<dbReference type="PANTHER" id="PTHR35813">
    <property type="entry name" value="INNER MEMBRANE PROTEIN YBAN"/>
    <property type="match status" value="1"/>
</dbReference>
<reference evidence="2 3" key="2">
    <citation type="submission" date="2023-06" db="EMBL/GenBank/DDBJ databases">
        <title>Identification and characterization of horizontal gene transfer across gut microbiota members of farm animals based on homology search.</title>
        <authorList>
            <person name="Schwarzerova J."/>
            <person name="Nykrynova M."/>
            <person name="Jureckova K."/>
            <person name="Cejkova D."/>
            <person name="Rychlik I."/>
        </authorList>
    </citation>
    <scope>NUCLEOTIDE SEQUENCE [LARGE SCALE GENOMIC DNA]</scope>
    <source>
        <strain evidence="2 3">ET39</strain>
    </source>
</reference>
<dbReference type="EMBL" id="JAUDCG010000006">
    <property type="protein sequence ID" value="MDM8156433.1"/>
    <property type="molecule type" value="Genomic_DNA"/>
</dbReference>
<dbReference type="InterPro" id="IPR007401">
    <property type="entry name" value="DUF454"/>
</dbReference>
<feature type="transmembrane region" description="Helical" evidence="1">
    <location>
        <begin position="96"/>
        <end position="114"/>
    </location>
</feature>
<accession>A0ABT7UBS6</accession>
<dbReference type="PANTHER" id="PTHR35813:SF1">
    <property type="entry name" value="INNER MEMBRANE PROTEIN YBAN"/>
    <property type="match status" value="1"/>
</dbReference>
<reference evidence="3" key="1">
    <citation type="submission" date="2023-06" db="EMBL/GenBank/DDBJ databases">
        <title>Identification and characterization of horizontal gene transfer across gut microbiota members of farm animals based on homology search.</title>
        <authorList>
            <person name="Zeman M."/>
            <person name="Kubasova T."/>
            <person name="Jahodarova E."/>
            <person name="Nykrynova M."/>
            <person name="Rychlik I."/>
        </authorList>
    </citation>
    <scope>NUCLEOTIDE SEQUENCE [LARGE SCALE GENOMIC DNA]</scope>
    <source>
        <strain evidence="3">ET39</strain>
    </source>
</reference>
<evidence type="ECO:0000313" key="2">
    <source>
        <dbReference type="EMBL" id="MDM8156433.1"/>
    </source>
</evidence>
<feature type="transmembrane region" description="Helical" evidence="1">
    <location>
        <begin position="6"/>
        <end position="34"/>
    </location>
</feature>
<evidence type="ECO:0000313" key="3">
    <source>
        <dbReference type="Proteomes" id="UP001529340"/>
    </source>
</evidence>
<keyword evidence="1" id="KW-0472">Membrane</keyword>
<name>A0ABT7UBS6_9FIRM</name>
<keyword evidence="1" id="KW-0812">Transmembrane</keyword>
<reference evidence="2 3" key="3">
    <citation type="submission" date="2023-06" db="EMBL/GenBank/DDBJ databases">
        <authorList>
            <person name="Zeman M."/>
            <person name="Kubasova T."/>
            <person name="Jahodarova E."/>
            <person name="Nykrynova M."/>
            <person name="Rychlik I."/>
        </authorList>
    </citation>
    <scope>NUCLEOTIDE SEQUENCE [LARGE SCALE GENOMIC DNA]</scope>
    <source>
        <strain evidence="2 3">ET39</strain>
    </source>
</reference>
<dbReference type="PIRSF" id="PIRSF016789">
    <property type="entry name" value="DUF454"/>
    <property type="match status" value="1"/>
</dbReference>
<dbReference type="Pfam" id="PF04304">
    <property type="entry name" value="DUF454"/>
    <property type="match status" value="1"/>
</dbReference>
<protein>
    <submittedName>
        <fullName evidence="2">YbaN family protein</fullName>
    </submittedName>
</protein>
<dbReference type="RefSeq" id="WP_289606903.1">
    <property type="nucleotide sequence ID" value="NZ_JAUDCG010000006.1"/>
</dbReference>
<dbReference type="Proteomes" id="UP001529340">
    <property type="component" value="Unassembled WGS sequence"/>
</dbReference>
<gene>
    <name evidence="2" type="ORF">QUV96_02130</name>
</gene>
<keyword evidence="1" id="KW-1133">Transmembrane helix</keyword>
<evidence type="ECO:0000256" key="1">
    <source>
        <dbReference type="SAM" id="Phobius"/>
    </source>
</evidence>
<proteinExistence type="predicted"/>
<keyword evidence="3" id="KW-1185">Reference proteome</keyword>